<evidence type="ECO:0000313" key="7">
    <source>
        <dbReference type="Proteomes" id="UP000231823"/>
    </source>
</evidence>
<protein>
    <recommendedName>
        <fullName evidence="8">ABC transporter permease</fullName>
    </recommendedName>
</protein>
<keyword evidence="7" id="KW-1185">Reference proteome</keyword>
<dbReference type="InterPro" id="IPR051328">
    <property type="entry name" value="T7SS_ABC-Transporter"/>
</dbReference>
<dbReference type="EMBL" id="CP025057">
    <property type="protein sequence ID" value="AUB31386.1"/>
    <property type="molecule type" value="Genomic_DNA"/>
</dbReference>
<proteinExistence type="predicted"/>
<sequence>MKDIFKGYWIELSSRVLSSKKRLIKFFGIAIIPIIYAITCILGFWNPIDNLGKAPIAIMNEDNTVWIYKKPGTIVKQYELGVLRDENNDALTTDNTSTLEEAIQKAQPSGEPNKIRTNTGNYLKPSEDLKNYIMPVNIWDLLKSNLNAKKQGVEDEKNIFSSNEIKEGMSLTNIHYISSKEEINKQWKGKKYYVDLKLNTGTLEYLVYKIGTFLRSDSDLVPSPKVKMDLWTTYERNFIFGYYMKSMYEYRASIVLKIIDKLFDEKAAESIKNEIKETKNDQRNYLDNTWREELILAIIKYIYSNSKEELNMINFDQQGARNGIYGIGLGEFFICIGLFVGTFMQTFIYDRGKRNHNLSAKKWFITKTMLMYTTGIIQVSLLIAVLSLTGYSAIGSAALFSLWLWLLYIELIFAVTIQALWFAFTDEMVSKFLVIIYLVINIAAGSGTFPSFMQFDFFYGISFLSEYRFSIQGIGSIIFGIGENGFNSSDTLYLLKQAGILAIFGVFMFSLGLFLSTQRNKEIRFGSFKGKQVLRAFEELNMKTEAEQFKKQNKKGYNWNKMQENYYPEVILKVRELYPFEGQFKWYKKMQKNEVLKPSVTDEETIGRNDRVEV</sequence>
<keyword evidence="3 5" id="KW-1133">Transmembrane helix</keyword>
<evidence type="ECO:0008006" key="8">
    <source>
        <dbReference type="Google" id="ProtNLM"/>
    </source>
</evidence>
<organism evidence="6 7">
    <name type="scientific">Spiroplasma floricola 23-6</name>
    <dbReference type="NCBI Taxonomy" id="1336749"/>
    <lineage>
        <taxon>Bacteria</taxon>
        <taxon>Bacillati</taxon>
        <taxon>Mycoplasmatota</taxon>
        <taxon>Mollicutes</taxon>
        <taxon>Entomoplasmatales</taxon>
        <taxon>Spiroplasmataceae</taxon>
        <taxon>Spiroplasma</taxon>
    </lineage>
</organism>
<keyword evidence="4 5" id="KW-0472">Membrane</keyword>
<evidence type="ECO:0000256" key="1">
    <source>
        <dbReference type="ARBA" id="ARBA00004141"/>
    </source>
</evidence>
<dbReference type="PANTHER" id="PTHR43077:SF5">
    <property type="entry name" value="PHAGE INFECTION PROTEIN"/>
    <property type="match status" value="1"/>
</dbReference>
<comment type="subcellular location">
    <subcellularLocation>
        <location evidence="1">Membrane</location>
        <topology evidence="1">Multi-pass membrane protein</topology>
    </subcellularLocation>
</comment>
<reference evidence="6 7" key="1">
    <citation type="submission" date="2017-12" db="EMBL/GenBank/DDBJ databases">
        <title>Complete genome sequence of Spiroplasma floricola 23-6 (ATCC 29989).</title>
        <authorList>
            <person name="Tsai Y.-M."/>
            <person name="Wu P.-S."/>
            <person name="Lo W.-S."/>
            <person name="Kuo C.-H."/>
        </authorList>
    </citation>
    <scope>NUCLEOTIDE SEQUENCE [LARGE SCALE GENOMIC DNA]</scope>
    <source>
        <strain evidence="6 7">23-6</strain>
    </source>
</reference>
<dbReference type="PANTHER" id="PTHR43077">
    <property type="entry name" value="TRANSPORT PERMEASE YVFS-RELATED"/>
    <property type="match status" value="1"/>
</dbReference>
<gene>
    <name evidence="6" type="ORF">SFLOR_v1c03290</name>
</gene>
<evidence type="ECO:0000313" key="6">
    <source>
        <dbReference type="EMBL" id="AUB31386.1"/>
    </source>
</evidence>
<feature type="transmembrane region" description="Helical" evidence="5">
    <location>
        <begin position="23"/>
        <end position="45"/>
    </location>
</feature>
<feature type="transmembrane region" description="Helical" evidence="5">
    <location>
        <begin position="400"/>
        <end position="422"/>
    </location>
</feature>
<evidence type="ECO:0000256" key="5">
    <source>
        <dbReference type="SAM" id="Phobius"/>
    </source>
</evidence>
<keyword evidence="2 5" id="KW-0812">Transmembrane</keyword>
<feature type="transmembrane region" description="Helical" evidence="5">
    <location>
        <begin position="324"/>
        <end position="349"/>
    </location>
</feature>
<feature type="transmembrane region" description="Helical" evidence="5">
    <location>
        <begin position="434"/>
        <end position="453"/>
    </location>
</feature>
<accession>A0A2K8SD60</accession>
<dbReference type="KEGG" id="sfz:SFLOR_v1c03290"/>
<evidence type="ECO:0000256" key="3">
    <source>
        <dbReference type="ARBA" id="ARBA00022989"/>
    </source>
</evidence>
<dbReference type="Proteomes" id="UP000231823">
    <property type="component" value="Chromosome"/>
</dbReference>
<evidence type="ECO:0000256" key="2">
    <source>
        <dbReference type="ARBA" id="ARBA00022692"/>
    </source>
</evidence>
<evidence type="ECO:0000256" key="4">
    <source>
        <dbReference type="ARBA" id="ARBA00023136"/>
    </source>
</evidence>
<dbReference type="RefSeq" id="WP_100916373.1">
    <property type="nucleotide sequence ID" value="NZ_CP025057.1"/>
</dbReference>
<name>A0A2K8SD60_9MOLU</name>
<feature type="transmembrane region" description="Helical" evidence="5">
    <location>
        <begin position="370"/>
        <end position="394"/>
    </location>
</feature>
<dbReference type="AlphaFoldDB" id="A0A2K8SD60"/>
<dbReference type="OrthoDB" id="391536at2"/>
<dbReference type="GO" id="GO:0016020">
    <property type="term" value="C:membrane"/>
    <property type="evidence" value="ECO:0007669"/>
    <property type="project" value="UniProtKB-SubCell"/>
</dbReference>
<feature type="transmembrane region" description="Helical" evidence="5">
    <location>
        <begin position="494"/>
        <end position="515"/>
    </location>
</feature>